<accession>A0A423THM2</accession>
<proteinExistence type="predicted"/>
<evidence type="ECO:0000313" key="3">
    <source>
        <dbReference type="Proteomes" id="UP000283509"/>
    </source>
</evidence>
<feature type="compositionally biased region" description="Polar residues" evidence="1">
    <location>
        <begin position="198"/>
        <end position="210"/>
    </location>
</feature>
<sequence length="375" mass="40856">MSTFYGVCNREVDAYVVLPPTPPHPPYFVPTAKPLTRILQQIMGTVRVCEGGVWVPRDLPAPPILPVWLPPLLPGELGVDNVTGVYGGRCGNSVSQSATSFNISPSAIEARQMAASKGPRARAERPRCQVQEARSRSTAVRLPLLRIYTSFPPSSTSERWAIGKSSERGVEITNKSGPWSGAKTMPQRSRQQCKRQRTSSGASTNKQPPSRSCGLGDPRRGTSRASLAETFCRQVVATRPSGHHLRREREACVMKGSRWSMSYPLSPSCWVCPPFSPPNLPPVGYVPPPPRPASCAGRGTGLSSQVTSRHHLFYFALAHVTYFAIMAEILPVRGQEREIGVTFRRISCRFVANKALRETQIASPKGHVALGGGHA</sequence>
<feature type="region of interest" description="Disordered" evidence="1">
    <location>
        <begin position="116"/>
        <end position="135"/>
    </location>
</feature>
<evidence type="ECO:0000313" key="2">
    <source>
        <dbReference type="EMBL" id="ROT75953.1"/>
    </source>
</evidence>
<organism evidence="2 3">
    <name type="scientific">Penaeus vannamei</name>
    <name type="common">Whiteleg shrimp</name>
    <name type="synonym">Litopenaeus vannamei</name>
    <dbReference type="NCBI Taxonomy" id="6689"/>
    <lineage>
        <taxon>Eukaryota</taxon>
        <taxon>Metazoa</taxon>
        <taxon>Ecdysozoa</taxon>
        <taxon>Arthropoda</taxon>
        <taxon>Crustacea</taxon>
        <taxon>Multicrustacea</taxon>
        <taxon>Malacostraca</taxon>
        <taxon>Eumalacostraca</taxon>
        <taxon>Eucarida</taxon>
        <taxon>Decapoda</taxon>
        <taxon>Dendrobranchiata</taxon>
        <taxon>Penaeoidea</taxon>
        <taxon>Penaeidae</taxon>
        <taxon>Penaeus</taxon>
    </lineage>
</organism>
<evidence type="ECO:0000256" key="1">
    <source>
        <dbReference type="SAM" id="MobiDB-lite"/>
    </source>
</evidence>
<gene>
    <name evidence="2" type="ORF">C7M84_005486</name>
</gene>
<keyword evidence="3" id="KW-1185">Reference proteome</keyword>
<comment type="caution">
    <text evidence="2">The sequence shown here is derived from an EMBL/GenBank/DDBJ whole genome shotgun (WGS) entry which is preliminary data.</text>
</comment>
<feature type="region of interest" description="Disordered" evidence="1">
    <location>
        <begin position="154"/>
        <end position="224"/>
    </location>
</feature>
<name>A0A423THM2_PENVA</name>
<dbReference type="Proteomes" id="UP000283509">
    <property type="component" value="Unassembled WGS sequence"/>
</dbReference>
<dbReference type="EMBL" id="QCYY01001708">
    <property type="protein sequence ID" value="ROT75953.1"/>
    <property type="molecule type" value="Genomic_DNA"/>
</dbReference>
<dbReference type="AlphaFoldDB" id="A0A423THM2"/>
<reference evidence="2 3" key="2">
    <citation type="submission" date="2019-01" db="EMBL/GenBank/DDBJ databases">
        <title>The decoding of complex shrimp genome reveals the adaptation for benthos swimmer, frequently molting mechanism and breeding impact on genome.</title>
        <authorList>
            <person name="Sun Y."/>
            <person name="Gao Y."/>
            <person name="Yu Y."/>
        </authorList>
    </citation>
    <scope>NUCLEOTIDE SEQUENCE [LARGE SCALE GENOMIC DNA]</scope>
    <source>
        <tissue evidence="2">Muscle</tissue>
    </source>
</reference>
<reference evidence="2 3" key="1">
    <citation type="submission" date="2018-04" db="EMBL/GenBank/DDBJ databases">
        <authorList>
            <person name="Zhang X."/>
            <person name="Yuan J."/>
            <person name="Li F."/>
            <person name="Xiang J."/>
        </authorList>
    </citation>
    <scope>NUCLEOTIDE SEQUENCE [LARGE SCALE GENOMIC DNA]</scope>
    <source>
        <tissue evidence="2">Muscle</tissue>
    </source>
</reference>
<protein>
    <submittedName>
        <fullName evidence="2">Uncharacterized protein</fullName>
    </submittedName>
</protein>